<dbReference type="SUPFAM" id="SSF50249">
    <property type="entry name" value="Nucleic acid-binding proteins"/>
    <property type="match status" value="1"/>
</dbReference>
<dbReference type="eggNOG" id="KOG0480">
    <property type="taxonomic scope" value="Eukaryota"/>
</dbReference>
<keyword evidence="11" id="KW-0539">Nucleus</keyword>
<dbReference type="InterPro" id="IPR031327">
    <property type="entry name" value="MCM"/>
</dbReference>
<evidence type="ECO:0000256" key="5">
    <source>
        <dbReference type="ARBA" id="ARBA00022763"/>
    </source>
</evidence>
<proteinExistence type="inferred from homology"/>
<dbReference type="STRING" id="400682.A0A1X7VJ82"/>
<keyword evidence="6" id="KW-0378">Hydrolase</keyword>
<name>A0A1X7VJ82_AMPQE</name>
<evidence type="ECO:0000256" key="8">
    <source>
        <dbReference type="ARBA" id="ARBA00022840"/>
    </source>
</evidence>
<dbReference type="InterPro" id="IPR056875">
    <property type="entry name" value="MCM8/REC_WHD"/>
</dbReference>
<evidence type="ECO:0000313" key="18">
    <source>
        <dbReference type="EnsemblMetazoa" id="Aqu2.1.39984_001"/>
    </source>
</evidence>
<keyword evidence="10" id="KW-0234">DNA repair</keyword>
<dbReference type="GO" id="GO:0000724">
    <property type="term" value="P:double-strand break repair via homologous recombination"/>
    <property type="evidence" value="ECO:0007669"/>
    <property type="project" value="UniProtKB-ARBA"/>
</dbReference>
<gene>
    <name evidence="18" type="primary">100641622</name>
</gene>
<evidence type="ECO:0000256" key="3">
    <source>
        <dbReference type="ARBA" id="ARBA00012551"/>
    </source>
</evidence>
<evidence type="ECO:0000256" key="14">
    <source>
        <dbReference type="ARBA" id="ARBA00047995"/>
    </source>
</evidence>
<comment type="subcellular location">
    <subcellularLocation>
        <location evidence="1">Nucleus</location>
    </subcellularLocation>
</comment>
<dbReference type="Pfam" id="PF25051">
    <property type="entry name" value="WHD_MCM8"/>
    <property type="match status" value="1"/>
</dbReference>
<comment type="catalytic activity">
    <reaction evidence="14">
        <text>ATP + H2O = ADP + phosphate + H(+)</text>
        <dbReference type="Rhea" id="RHEA:13065"/>
        <dbReference type="ChEBI" id="CHEBI:15377"/>
        <dbReference type="ChEBI" id="CHEBI:15378"/>
        <dbReference type="ChEBI" id="CHEBI:30616"/>
        <dbReference type="ChEBI" id="CHEBI:43474"/>
        <dbReference type="ChEBI" id="CHEBI:456216"/>
        <dbReference type="EC" id="3.6.4.12"/>
    </reaction>
</comment>
<dbReference type="InParanoid" id="A0A1X7VJ82"/>
<dbReference type="PANTHER" id="PTHR11630">
    <property type="entry name" value="DNA REPLICATION LICENSING FACTOR MCM FAMILY MEMBER"/>
    <property type="match status" value="1"/>
</dbReference>
<dbReference type="SMART" id="SM00382">
    <property type="entry name" value="AAA"/>
    <property type="match status" value="1"/>
</dbReference>
<dbReference type="SUPFAM" id="SSF52540">
    <property type="entry name" value="P-loop containing nucleoside triphosphate hydrolases"/>
    <property type="match status" value="1"/>
</dbReference>
<dbReference type="GO" id="GO:0097362">
    <property type="term" value="C:MCM8-MCM9 complex"/>
    <property type="evidence" value="ECO:0007669"/>
    <property type="project" value="UniProtKB-ARBA"/>
</dbReference>
<dbReference type="Gene3D" id="2.40.50.140">
    <property type="entry name" value="Nucleic acid-binding proteins"/>
    <property type="match status" value="1"/>
</dbReference>
<dbReference type="GO" id="GO:0005524">
    <property type="term" value="F:ATP binding"/>
    <property type="evidence" value="ECO:0007669"/>
    <property type="project" value="UniProtKB-KW"/>
</dbReference>
<dbReference type="InterPro" id="IPR012340">
    <property type="entry name" value="NA-bd_OB-fold"/>
</dbReference>
<dbReference type="Proteomes" id="UP000007879">
    <property type="component" value="Unassembled WGS sequence"/>
</dbReference>
<evidence type="ECO:0000313" key="19">
    <source>
        <dbReference type="Proteomes" id="UP000007879"/>
    </source>
</evidence>
<sequence length="866" mass="95454">MSDKRAGPSKSTSGACSSTDGNLYGRSPSGRGRGGYYGNRGSWRGRWNRGSRKRGGRGRGHENPMSTPSIGTSRQVATPPPATPPVSKRPHLIQTTLESCQYCYWNTYLPNEVYTTKIVQKIKEFETFFSKHIPTYNAEIQSMINTHRAVPVHYLQLIEEARGVANLSEEIKENPDLVLNCLGLAFHTVFEESFDNGFHDSSINTSLTTKSNEPIQKYNIRLYGLEPFTLLRNIKAPLFGRCVSVVGTVVRVSSVKPLVVSMGFQCHSCNEIQSLPFTDGKYSTPAKCLTYDCSGKFFTPLRRSGLTKTVDSQRIRLQEQVDDDRREAGRIPRTIDCELSGDLVDSCVPGDVITVTAIVKATSSHDDSRPRSSKDKCTFLLYLEAVSVINSKNIGGGVGGEGMGLDFTTKDFYGIEEIHNDDDVFKLLVGSLCPTIYGQEIVKAGLLLGLFGGVQTFSDDKNSCISIRGNPHILVVGDPGLGKSQMLQAAANIAPRGVFVCGNAATSSGLTVTLTKEGGSSEYGLEAGALVLGDQGCCCIDEFDKMSGQHQALMEAMEQQSISIAKAGIVCTLPARTSILAAANPIGGHYNKAKTVSENLKMNAALLSRFDLVFILLDNPDEELDSVLSEHVMSLHSKQNRGFQSAVAKRTSEGIVTTPSHRSILSSDLLSERLKVKRGEHFDPVPPQLLRKYIGYARQYIRPSLESSAAQVLRGFYLELRKQRRKGDGTPITMRQLESLIRLTEARARLDLRDTANEQDAKDVVEIMKFSMQHTYSDEYGFLDYSRSHNGSGMSQKAQAKHFVSELSRLAERNGDSTFSHSQLRDITQRLGLQLKNFDDFIFSLNNQGYLLKKGPKLFKVQTAFD</sequence>
<dbReference type="InterPro" id="IPR003593">
    <property type="entry name" value="AAA+_ATPase"/>
</dbReference>
<protein>
    <recommendedName>
        <fullName evidence="12">DNA helicase MCM8</fullName>
        <ecNumber evidence="3">3.6.4.12</ecNumber>
    </recommendedName>
    <alternativeName>
        <fullName evidence="13">Minichromosome maintenance 8</fullName>
    </alternativeName>
</protein>
<comment type="similarity">
    <text evidence="2 15">Belongs to the MCM family.</text>
</comment>
<dbReference type="EnsemblMetazoa" id="XM_019993119.1">
    <property type="protein sequence ID" value="XP_019848678.1"/>
    <property type="gene ID" value="LOC100641622"/>
</dbReference>
<dbReference type="FunFam" id="2.20.28.10:FF:000007">
    <property type="entry name" value="DNA helicase MCM8 isoform X1"/>
    <property type="match status" value="1"/>
</dbReference>
<dbReference type="EC" id="3.6.4.12" evidence="3"/>
<reference evidence="19" key="1">
    <citation type="journal article" date="2010" name="Nature">
        <title>The Amphimedon queenslandica genome and the evolution of animal complexity.</title>
        <authorList>
            <person name="Srivastava M."/>
            <person name="Simakov O."/>
            <person name="Chapman J."/>
            <person name="Fahey B."/>
            <person name="Gauthier M.E."/>
            <person name="Mitros T."/>
            <person name="Richards G.S."/>
            <person name="Conaco C."/>
            <person name="Dacre M."/>
            <person name="Hellsten U."/>
            <person name="Larroux C."/>
            <person name="Putnam N.H."/>
            <person name="Stanke M."/>
            <person name="Adamska M."/>
            <person name="Darling A."/>
            <person name="Degnan S.M."/>
            <person name="Oakley T.H."/>
            <person name="Plachetzki D.C."/>
            <person name="Zhai Y."/>
            <person name="Adamski M."/>
            <person name="Calcino A."/>
            <person name="Cummins S.F."/>
            <person name="Goodstein D.M."/>
            <person name="Harris C."/>
            <person name="Jackson D.J."/>
            <person name="Leys S.P."/>
            <person name="Shu S."/>
            <person name="Woodcroft B.J."/>
            <person name="Vervoort M."/>
            <person name="Kosik K.S."/>
            <person name="Manning G."/>
            <person name="Degnan B.M."/>
            <person name="Rokhsar D.S."/>
        </authorList>
    </citation>
    <scope>NUCLEOTIDE SEQUENCE [LARGE SCALE GENOMIC DNA]</scope>
</reference>
<dbReference type="CDD" id="cd17759">
    <property type="entry name" value="MCM8"/>
    <property type="match status" value="1"/>
</dbReference>
<dbReference type="Pfam" id="PF00493">
    <property type="entry name" value="MCM"/>
    <property type="match status" value="1"/>
</dbReference>
<dbReference type="Pfam" id="PF17207">
    <property type="entry name" value="MCM_OB"/>
    <property type="match status" value="1"/>
</dbReference>
<reference evidence="18" key="2">
    <citation type="submission" date="2017-05" db="UniProtKB">
        <authorList>
            <consortium name="EnsemblMetazoa"/>
        </authorList>
    </citation>
    <scope>IDENTIFICATION</scope>
</reference>
<dbReference type="GO" id="GO:0017116">
    <property type="term" value="F:single-stranded DNA helicase activity"/>
    <property type="evidence" value="ECO:0007669"/>
    <property type="project" value="TreeGrafter"/>
</dbReference>
<dbReference type="FunCoup" id="A0A1X7VJ82">
    <property type="interactions" value="382"/>
</dbReference>
<dbReference type="OrthoDB" id="422555at2759"/>
<evidence type="ECO:0000256" key="4">
    <source>
        <dbReference type="ARBA" id="ARBA00022741"/>
    </source>
</evidence>
<dbReference type="Gene3D" id="2.20.28.10">
    <property type="match status" value="1"/>
</dbReference>
<feature type="region of interest" description="Disordered" evidence="16">
    <location>
        <begin position="1"/>
        <end position="89"/>
    </location>
</feature>
<evidence type="ECO:0000256" key="9">
    <source>
        <dbReference type="ARBA" id="ARBA00023125"/>
    </source>
</evidence>
<dbReference type="InterPro" id="IPR027417">
    <property type="entry name" value="P-loop_NTPase"/>
</dbReference>
<evidence type="ECO:0000259" key="17">
    <source>
        <dbReference type="PROSITE" id="PS50051"/>
    </source>
</evidence>
<keyword evidence="7" id="KW-0347">Helicase</keyword>
<evidence type="ECO:0000256" key="11">
    <source>
        <dbReference type="ARBA" id="ARBA00023242"/>
    </source>
</evidence>
<evidence type="ECO:0000256" key="12">
    <source>
        <dbReference type="ARBA" id="ARBA00041084"/>
    </source>
</evidence>
<dbReference type="InterPro" id="IPR041562">
    <property type="entry name" value="MCM_lid"/>
</dbReference>
<dbReference type="AlphaFoldDB" id="A0A1X7VJ82"/>
<dbReference type="GO" id="GO:0005634">
    <property type="term" value="C:nucleus"/>
    <property type="evidence" value="ECO:0007669"/>
    <property type="project" value="UniProtKB-SubCell"/>
</dbReference>
<dbReference type="GO" id="GO:0016787">
    <property type="term" value="F:hydrolase activity"/>
    <property type="evidence" value="ECO:0007669"/>
    <property type="project" value="UniProtKB-KW"/>
</dbReference>
<evidence type="ECO:0000256" key="2">
    <source>
        <dbReference type="ARBA" id="ARBA00008010"/>
    </source>
</evidence>
<dbReference type="Pfam" id="PF17855">
    <property type="entry name" value="MCM_lid"/>
    <property type="match status" value="1"/>
</dbReference>
<dbReference type="Gene3D" id="3.40.50.300">
    <property type="entry name" value="P-loop containing nucleotide triphosphate hydrolases"/>
    <property type="match status" value="1"/>
</dbReference>
<dbReference type="InterPro" id="IPR033762">
    <property type="entry name" value="MCM_OB"/>
</dbReference>
<evidence type="ECO:0000256" key="7">
    <source>
        <dbReference type="ARBA" id="ARBA00022806"/>
    </source>
</evidence>
<feature type="compositionally biased region" description="Polar residues" evidence="16">
    <location>
        <begin position="64"/>
        <end position="75"/>
    </location>
</feature>
<accession>A0A1X7VJ82</accession>
<keyword evidence="9 15" id="KW-0238">DNA-binding</keyword>
<feature type="domain" description="MCM C-terminal AAA(+) ATPase" evidence="17">
    <location>
        <begin position="424"/>
        <end position="632"/>
    </location>
</feature>
<dbReference type="SMART" id="SM00350">
    <property type="entry name" value="MCM"/>
    <property type="match status" value="1"/>
</dbReference>
<keyword evidence="8 15" id="KW-0067">ATP-binding</keyword>
<evidence type="ECO:0000256" key="10">
    <source>
        <dbReference type="ARBA" id="ARBA00023204"/>
    </source>
</evidence>
<evidence type="ECO:0000256" key="13">
    <source>
        <dbReference type="ARBA" id="ARBA00042306"/>
    </source>
</evidence>
<dbReference type="CDD" id="cd22247">
    <property type="entry name" value="MCM8_WHD"/>
    <property type="match status" value="1"/>
</dbReference>
<evidence type="ECO:0000256" key="16">
    <source>
        <dbReference type="SAM" id="MobiDB-lite"/>
    </source>
</evidence>
<feature type="compositionally biased region" description="Polar residues" evidence="16">
    <location>
        <begin position="9"/>
        <end position="21"/>
    </location>
</feature>
<keyword evidence="5" id="KW-0227">DNA damage</keyword>
<dbReference type="PANTHER" id="PTHR11630:SF47">
    <property type="entry name" value="DNA HELICASE MCM8"/>
    <property type="match status" value="1"/>
</dbReference>
<evidence type="ECO:0000256" key="6">
    <source>
        <dbReference type="ARBA" id="ARBA00022801"/>
    </source>
</evidence>
<dbReference type="PROSITE" id="PS50051">
    <property type="entry name" value="MCM_2"/>
    <property type="match status" value="1"/>
</dbReference>
<dbReference type="InterPro" id="IPR001208">
    <property type="entry name" value="MCM_dom"/>
</dbReference>
<keyword evidence="4 15" id="KW-0547">Nucleotide-binding</keyword>
<dbReference type="KEGG" id="aqu:100641622"/>
<dbReference type="PRINTS" id="PR01657">
    <property type="entry name" value="MCMFAMILY"/>
</dbReference>
<dbReference type="EnsemblMetazoa" id="Aqu2.1.39984_001">
    <property type="protein sequence ID" value="Aqu2.1.39984_001"/>
    <property type="gene ID" value="Aqu2.1.39984"/>
</dbReference>
<dbReference type="InterPro" id="IPR058767">
    <property type="entry name" value="MCM8_N"/>
</dbReference>
<dbReference type="Pfam" id="PF26065">
    <property type="entry name" value="MCM8_N"/>
    <property type="match status" value="1"/>
</dbReference>
<feature type="compositionally biased region" description="Basic residues" evidence="16">
    <location>
        <begin position="46"/>
        <end position="58"/>
    </location>
</feature>
<organism evidence="18">
    <name type="scientific">Amphimedon queenslandica</name>
    <name type="common">Sponge</name>
    <dbReference type="NCBI Taxonomy" id="400682"/>
    <lineage>
        <taxon>Eukaryota</taxon>
        <taxon>Metazoa</taxon>
        <taxon>Porifera</taxon>
        <taxon>Demospongiae</taxon>
        <taxon>Heteroscleromorpha</taxon>
        <taxon>Haplosclerida</taxon>
        <taxon>Niphatidae</taxon>
        <taxon>Amphimedon</taxon>
    </lineage>
</organism>
<evidence type="ECO:0000256" key="15">
    <source>
        <dbReference type="RuleBase" id="RU004070"/>
    </source>
</evidence>
<evidence type="ECO:0000256" key="1">
    <source>
        <dbReference type="ARBA" id="ARBA00004123"/>
    </source>
</evidence>
<dbReference type="GO" id="GO:0003697">
    <property type="term" value="F:single-stranded DNA binding"/>
    <property type="evidence" value="ECO:0007669"/>
    <property type="project" value="TreeGrafter"/>
</dbReference>
<keyword evidence="19" id="KW-1185">Reference proteome</keyword>